<evidence type="ECO:0000313" key="1">
    <source>
        <dbReference type="EMBL" id="MBF8436220.1"/>
    </source>
</evidence>
<dbReference type="EMBL" id="JADPIE010000002">
    <property type="protein sequence ID" value="MBF8436220.1"/>
    <property type="molecule type" value="Genomic_DNA"/>
</dbReference>
<keyword evidence="2" id="KW-1185">Reference proteome</keyword>
<dbReference type="Proteomes" id="UP000621436">
    <property type="component" value="Unassembled WGS sequence"/>
</dbReference>
<evidence type="ECO:0000313" key="2">
    <source>
        <dbReference type="Proteomes" id="UP000621436"/>
    </source>
</evidence>
<proteinExistence type="predicted"/>
<reference evidence="1" key="1">
    <citation type="submission" date="2020-11" db="EMBL/GenBank/DDBJ databases">
        <title>Halonatronomonas betainensis gen. nov., sp. nov. a novel haloalkaliphilic representative of the family Halanaerobiacae capable of betaine degradation.</title>
        <authorList>
            <person name="Boltyanskaya Y."/>
            <person name="Kevbrin V."/>
            <person name="Detkova E."/>
            <person name="Grouzdev D.S."/>
            <person name="Koziaeva V."/>
            <person name="Zhilina T."/>
        </authorList>
    </citation>
    <scope>NUCLEOTIDE SEQUENCE</scope>
    <source>
        <strain evidence="1">Z-7014</strain>
    </source>
</reference>
<organism evidence="1 2">
    <name type="scientific">Halonatronomonas betaini</name>
    <dbReference type="NCBI Taxonomy" id="2778430"/>
    <lineage>
        <taxon>Bacteria</taxon>
        <taxon>Bacillati</taxon>
        <taxon>Bacillota</taxon>
        <taxon>Clostridia</taxon>
        <taxon>Halanaerobiales</taxon>
        <taxon>Halarsenatibacteraceae</taxon>
        <taxon>Halonatronomonas</taxon>
    </lineage>
</organism>
<name>A0A931ATM3_9FIRM</name>
<accession>A0A931ATM3</accession>
<gene>
    <name evidence="1" type="ORF">I0Q91_03940</name>
</gene>
<dbReference type="AlphaFoldDB" id="A0A931ATM3"/>
<sequence>MILMVKCLRCGHKLVLNVGEGGLEAASCSICGAPGVDLKLIGDVKKMMPDSELIAGVFGRVA</sequence>
<protein>
    <submittedName>
        <fullName evidence="1">Uncharacterized protein</fullName>
    </submittedName>
</protein>
<comment type="caution">
    <text evidence="1">The sequence shown here is derived from an EMBL/GenBank/DDBJ whole genome shotgun (WGS) entry which is preliminary data.</text>
</comment>
<dbReference type="RefSeq" id="WP_270453019.1">
    <property type="nucleotide sequence ID" value="NZ_JADPIE010000002.1"/>
</dbReference>